<dbReference type="Proteomes" id="UP000886804">
    <property type="component" value="Unassembled WGS sequence"/>
</dbReference>
<dbReference type="EMBL" id="DWYS01000021">
    <property type="protein sequence ID" value="HJB06571.1"/>
    <property type="molecule type" value="Genomic_DNA"/>
</dbReference>
<organism evidence="1 2">
    <name type="scientific">Candidatus Enterocloster faecavium</name>
    <dbReference type="NCBI Taxonomy" id="2838560"/>
    <lineage>
        <taxon>Bacteria</taxon>
        <taxon>Bacillati</taxon>
        <taxon>Bacillota</taxon>
        <taxon>Clostridia</taxon>
        <taxon>Lachnospirales</taxon>
        <taxon>Lachnospiraceae</taxon>
        <taxon>Enterocloster</taxon>
    </lineage>
</organism>
<name>A0A9D2L606_9FIRM</name>
<reference evidence="1" key="1">
    <citation type="journal article" date="2021" name="PeerJ">
        <title>Extensive microbial diversity within the chicken gut microbiome revealed by metagenomics and culture.</title>
        <authorList>
            <person name="Gilroy R."/>
            <person name="Ravi A."/>
            <person name="Getino M."/>
            <person name="Pursley I."/>
            <person name="Horton D.L."/>
            <person name="Alikhan N.F."/>
            <person name="Baker D."/>
            <person name="Gharbi K."/>
            <person name="Hall N."/>
            <person name="Watson M."/>
            <person name="Adriaenssens E.M."/>
            <person name="Foster-Nyarko E."/>
            <person name="Jarju S."/>
            <person name="Secka A."/>
            <person name="Antonio M."/>
            <person name="Oren A."/>
            <person name="Chaudhuri R.R."/>
            <person name="La Ragione R."/>
            <person name="Hildebrand F."/>
            <person name="Pallen M.J."/>
        </authorList>
    </citation>
    <scope>NUCLEOTIDE SEQUENCE</scope>
    <source>
        <strain evidence="1">CHK188-4685</strain>
    </source>
</reference>
<gene>
    <name evidence="1" type="ORF">H9716_01750</name>
</gene>
<proteinExistence type="predicted"/>
<sequence length="145" mass="16534">MGWDEGFSKDFSESDFIVLPEGDYDFTVESFERGRYEGGDWIPPCNKAVLKLRVDGPDGPAIITHNLYLCTKDSCRRGIYRFFEAIGQVKDGEDLRPNWSSGFLVGQTGRAHIIQRPDKNDPSKIFNNVKNFYPKQVKKFTPGSF</sequence>
<evidence type="ECO:0008006" key="3">
    <source>
        <dbReference type="Google" id="ProtNLM"/>
    </source>
</evidence>
<dbReference type="AlphaFoldDB" id="A0A9D2L606"/>
<accession>A0A9D2L606</accession>
<evidence type="ECO:0000313" key="1">
    <source>
        <dbReference type="EMBL" id="HJB06571.1"/>
    </source>
</evidence>
<reference evidence="1" key="2">
    <citation type="submission" date="2021-04" db="EMBL/GenBank/DDBJ databases">
        <authorList>
            <person name="Gilroy R."/>
        </authorList>
    </citation>
    <scope>NUCLEOTIDE SEQUENCE</scope>
    <source>
        <strain evidence="1">CHK188-4685</strain>
    </source>
</reference>
<evidence type="ECO:0000313" key="2">
    <source>
        <dbReference type="Proteomes" id="UP000886804"/>
    </source>
</evidence>
<comment type="caution">
    <text evidence="1">The sequence shown here is derived from an EMBL/GenBank/DDBJ whole genome shotgun (WGS) entry which is preliminary data.</text>
</comment>
<protein>
    <recommendedName>
        <fullName evidence="3">DUF669 domain-containing protein</fullName>
    </recommendedName>
</protein>